<evidence type="ECO:0000259" key="2">
    <source>
        <dbReference type="Pfam" id="PF08245"/>
    </source>
</evidence>
<dbReference type="Gene3D" id="3.40.1190.10">
    <property type="entry name" value="Mur-like, catalytic domain"/>
    <property type="match status" value="1"/>
</dbReference>
<gene>
    <name evidence="3" type="ORF">CYY_010588</name>
</gene>
<dbReference type="OrthoDB" id="2017219at2759"/>
<dbReference type="Gene3D" id="3.90.190.20">
    <property type="entry name" value="Mur ligase, C-terminal domain"/>
    <property type="match status" value="1"/>
</dbReference>
<protein>
    <recommendedName>
        <fullName evidence="5">UDP-N-acetylmuramate--L-alanine ligase</fullName>
    </recommendedName>
</protein>
<evidence type="ECO:0000313" key="3">
    <source>
        <dbReference type="EMBL" id="KAF2068087.1"/>
    </source>
</evidence>
<comment type="caution">
    <text evidence="3">The sequence shown here is derived from an EMBL/GenBank/DDBJ whole genome shotgun (WGS) entry which is preliminary data.</text>
</comment>
<dbReference type="Pfam" id="PF08245">
    <property type="entry name" value="Mur_ligase_M"/>
    <property type="match status" value="1"/>
</dbReference>
<dbReference type="Pfam" id="PF02875">
    <property type="entry name" value="Mur_ligase_C"/>
    <property type="match status" value="1"/>
</dbReference>
<dbReference type="GO" id="GO:0005524">
    <property type="term" value="F:ATP binding"/>
    <property type="evidence" value="ECO:0007669"/>
    <property type="project" value="InterPro"/>
</dbReference>
<dbReference type="EMBL" id="AJWJ01001219">
    <property type="protein sequence ID" value="KAF2068087.1"/>
    <property type="molecule type" value="Genomic_DNA"/>
</dbReference>
<evidence type="ECO:0000259" key="1">
    <source>
        <dbReference type="Pfam" id="PF02875"/>
    </source>
</evidence>
<evidence type="ECO:0008006" key="5">
    <source>
        <dbReference type="Google" id="ProtNLM"/>
    </source>
</evidence>
<dbReference type="PANTHER" id="PTHR43445">
    <property type="entry name" value="UDP-N-ACETYLMURAMATE--L-ALANINE LIGASE-RELATED"/>
    <property type="match status" value="1"/>
</dbReference>
<feature type="domain" description="Mur ligase central" evidence="2">
    <location>
        <begin position="23"/>
        <end position="158"/>
    </location>
</feature>
<accession>A0A8J4UZN4</accession>
<dbReference type="SUPFAM" id="SSF53623">
    <property type="entry name" value="MurD-like peptide ligases, catalytic domain"/>
    <property type="match status" value="1"/>
</dbReference>
<sequence length="330" mass="38046">MGHLLSGVSPTSYLIGNGTGFYENNSKYFVFEACEYKRHFLAYEPDYAIMTNIDFDHPDYYLDINDVFQAFQSLTHNVKKGIIAYGDDQYLCKLDNNNNNINIYYYGIGSENDFQARNIQLDANGSKFDVYCFNKFFGHFQLAIFGFHNILNHLAVISFAFLENIGFNQIINQLNTFKGVTRRFNEKTINNIKIIDDYAHHPTEIKATLLSIRQKYPTLNIISIFQPHTFSRTKTFLNEFANSLDFSNKVYLCDIFGSREYNKSTDGGIIIDELMLKIKTHAGASILTLDNIDILFDNNDNRDCVFVFMGAGDIQKFQKAFEQLCIKRVN</sequence>
<dbReference type="AlphaFoldDB" id="A0A8J4UZN4"/>
<keyword evidence="4" id="KW-1185">Reference proteome</keyword>
<proteinExistence type="predicted"/>
<feature type="domain" description="Mur ligase C-terminal" evidence="1">
    <location>
        <begin position="182"/>
        <end position="275"/>
    </location>
</feature>
<dbReference type="InterPro" id="IPR050061">
    <property type="entry name" value="MurCDEF_pg_biosynth"/>
</dbReference>
<dbReference type="InterPro" id="IPR036615">
    <property type="entry name" value="Mur_ligase_C_dom_sf"/>
</dbReference>
<reference evidence="3" key="1">
    <citation type="submission" date="2020-01" db="EMBL/GenBank/DDBJ databases">
        <title>Development of genomics and gene disruption for Polysphondylium violaceum indicates a role for the polyketide synthase stlB in stalk morphogenesis.</title>
        <authorList>
            <person name="Narita B."/>
            <person name="Kawabe Y."/>
            <person name="Kin K."/>
            <person name="Saito T."/>
            <person name="Gibbs R."/>
            <person name="Kuspa A."/>
            <person name="Muzny D."/>
            <person name="Queller D."/>
            <person name="Richards S."/>
            <person name="Strassman J."/>
            <person name="Sucgang R."/>
            <person name="Worley K."/>
            <person name="Schaap P."/>
        </authorList>
    </citation>
    <scope>NUCLEOTIDE SEQUENCE</scope>
    <source>
        <strain evidence="3">QSvi11</strain>
    </source>
</reference>
<name>A0A8J4UZN4_9MYCE</name>
<dbReference type="InterPro" id="IPR036565">
    <property type="entry name" value="Mur-like_cat_sf"/>
</dbReference>
<dbReference type="InterPro" id="IPR004101">
    <property type="entry name" value="Mur_ligase_C"/>
</dbReference>
<dbReference type="PANTHER" id="PTHR43445:SF3">
    <property type="entry name" value="UDP-N-ACETYLMURAMATE--L-ALANINE LIGASE"/>
    <property type="match status" value="1"/>
</dbReference>
<evidence type="ECO:0000313" key="4">
    <source>
        <dbReference type="Proteomes" id="UP000695562"/>
    </source>
</evidence>
<dbReference type="SUPFAM" id="SSF53244">
    <property type="entry name" value="MurD-like peptide ligases, peptide-binding domain"/>
    <property type="match status" value="1"/>
</dbReference>
<dbReference type="GO" id="GO:0016881">
    <property type="term" value="F:acid-amino acid ligase activity"/>
    <property type="evidence" value="ECO:0007669"/>
    <property type="project" value="InterPro"/>
</dbReference>
<dbReference type="Proteomes" id="UP000695562">
    <property type="component" value="Unassembled WGS sequence"/>
</dbReference>
<dbReference type="InterPro" id="IPR013221">
    <property type="entry name" value="Mur_ligase_cen"/>
</dbReference>
<organism evidence="3 4">
    <name type="scientific">Polysphondylium violaceum</name>
    <dbReference type="NCBI Taxonomy" id="133409"/>
    <lineage>
        <taxon>Eukaryota</taxon>
        <taxon>Amoebozoa</taxon>
        <taxon>Evosea</taxon>
        <taxon>Eumycetozoa</taxon>
        <taxon>Dictyostelia</taxon>
        <taxon>Dictyosteliales</taxon>
        <taxon>Dictyosteliaceae</taxon>
        <taxon>Polysphondylium</taxon>
    </lineage>
</organism>